<evidence type="ECO:0000313" key="2">
    <source>
        <dbReference type="Proteomes" id="UP001341281"/>
    </source>
</evidence>
<proteinExistence type="predicted"/>
<sequence length="77" mass="8942">MHQASERLALGFRKNLSSHWMFCFLRDEPVTASKSDIFLISSWGSKLETFSLGRRQVGDDYDKYQLKIIVVPSRCIM</sequence>
<dbReference type="Proteomes" id="UP001341281">
    <property type="component" value="Chromosome 07"/>
</dbReference>
<dbReference type="EMBL" id="CP144751">
    <property type="protein sequence ID" value="WVZ83956.1"/>
    <property type="molecule type" value="Genomic_DNA"/>
</dbReference>
<reference evidence="1 2" key="1">
    <citation type="submission" date="2024-02" db="EMBL/GenBank/DDBJ databases">
        <title>High-quality chromosome-scale genome assembly of Pensacola bahiagrass (Paspalum notatum Flugge var. saurae).</title>
        <authorList>
            <person name="Vega J.M."/>
            <person name="Podio M."/>
            <person name="Orjuela J."/>
            <person name="Siena L.A."/>
            <person name="Pessino S.C."/>
            <person name="Combes M.C."/>
            <person name="Mariac C."/>
            <person name="Albertini E."/>
            <person name="Pupilli F."/>
            <person name="Ortiz J.P.A."/>
            <person name="Leblanc O."/>
        </authorList>
    </citation>
    <scope>NUCLEOTIDE SEQUENCE [LARGE SCALE GENOMIC DNA]</scope>
    <source>
        <strain evidence="1">R1</strain>
        <tissue evidence="1">Leaf</tissue>
    </source>
</reference>
<name>A0AAQ3U200_PASNO</name>
<accession>A0AAQ3U200</accession>
<protein>
    <submittedName>
        <fullName evidence="1">Uncharacterized protein</fullName>
    </submittedName>
</protein>
<gene>
    <name evidence="1" type="ORF">U9M48_031046</name>
</gene>
<keyword evidence="2" id="KW-1185">Reference proteome</keyword>
<organism evidence="1 2">
    <name type="scientific">Paspalum notatum var. saurae</name>
    <dbReference type="NCBI Taxonomy" id="547442"/>
    <lineage>
        <taxon>Eukaryota</taxon>
        <taxon>Viridiplantae</taxon>
        <taxon>Streptophyta</taxon>
        <taxon>Embryophyta</taxon>
        <taxon>Tracheophyta</taxon>
        <taxon>Spermatophyta</taxon>
        <taxon>Magnoliopsida</taxon>
        <taxon>Liliopsida</taxon>
        <taxon>Poales</taxon>
        <taxon>Poaceae</taxon>
        <taxon>PACMAD clade</taxon>
        <taxon>Panicoideae</taxon>
        <taxon>Andropogonodae</taxon>
        <taxon>Paspaleae</taxon>
        <taxon>Paspalinae</taxon>
        <taxon>Paspalum</taxon>
    </lineage>
</organism>
<dbReference type="AlphaFoldDB" id="A0AAQ3U200"/>
<evidence type="ECO:0000313" key="1">
    <source>
        <dbReference type="EMBL" id="WVZ83956.1"/>
    </source>
</evidence>